<evidence type="ECO:0000256" key="6">
    <source>
        <dbReference type="SAM" id="Phobius"/>
    </source>
</evidence>
<accession>A0A8H5TWZ3</accession>
<evidence type="ECO:0000256" key="7">
    <source>
        <dbReference type="SAM" id="SignalP"/>
    </source>
</evidence>
<proteinExistence type="predicted"/>
<feature type="compositionally biased region" description="Polar residues" evidence="5">
    <location>
        <begin position="205"/>
        <end position="234"/>
    </location>
</feature>
<reference evidence="8 9" key="1">
    <citation type="submission" date="2020-05" db="EMBL/GenBank/DDBJ databases">
        <title>Identification and distribution of gene clusters putatively required for synthesis of sphingolipid metabolism inhibitors in phylogenetically diverse species of the filamentous fungus Fusarium.</title>
        <authorList>
            <person name="Kim H.-S."/>
            <person name="Busman M."/>
            <person name="Brown D.W."/>
            <person name="Divon H."/>
            <person name="Uhlig S."/>
            <person name="Proctor R.H."/>
        </authorList>
    </citation>
    <scope>NUCLEOTIDE SEQUENCE [LARGE SCALE GENOMIC DNA]</scope>
    <source>
        <strain evidence="8 9">NRRL 20693</strain>
    </source>
</reference>
<sequence length="257" mass="28200">MRAVLLPLVSLFSFLVHVQCESYFILPATYDDSDNVDNNPRYKIGDSIKIKWVTDLSYTTITAVQYLLNDTQRHYAIEQNTTESASSWTVGFDQINRFDKEEFNGSDAVLWFELYTPDFPRAGAPIAVSRSFNISVSDTDSTKSSSSSTSDPASSTDSSTDSDSSSGISAGAGAGIAIGAVVGVLLIGAVGFLLWRHFRKDKSTGHQSPPHSHYYQQPQMYGQTTYQPDSQYSSPHEVPAAMEPELHSDPARVHEAP</sequence>
<dbReference type="GO" id="GO:0071944">
    <property type="term" value="C:cell periphery"/>
    <property type="evidence" value="ECO:0007669"/>
    <property type="project" value="UniProtKB-ARBA"/>
</dbReference>
<dbReference type="EMBL" id="JAAGWQ010000027">
    <property type="protein sequence ID" value="KAF5677023.1"/>
    <property type="molecule type" value="Genomic_DNA"/>
</dbReference>
<dbReference type="InterPro" id="IPR051694">
    <property type="entry name" value="Immunoregulatory_rcpt-like"/>
</dbReference>
<keyword evidence="9" id="KW-1185">Reference proteome</keyword>
<evidence type="ECO:0000256" key="2">
    <source>
        <dbReference type="ARBA" id="ARBA00022692"/>
    </source>
</evidence>
<keyword evidence="2 6" id="KW-0812">Transmembrane</keyword>
<keyword evidence="3 6" id="KW-1133">Transmembrane helix</keyword>
<feature type="transmembrane region" description="Helical" evidence="6">
    <location>
        <begin position="172"/>
        <end position="195"/>
    </location>
</feature>
<feature type="region of interest" description="Disordered" evidence="5">
    <location>
        <begin position="203"/>
        <end position="257"/>
    </location>
</feature>
<dbReference type="OrthoDB" id="5096837at2759"/>
<protein>
    <submittedName>
        <fullName evidence="8">Crumbs 3</fullName>
    </submittedName>
</protein>
<evidence type="ECO:0000313" key="8">
    <source>
        <dbReference type="EMBL" id="KAF5677023.1"/>
    </source>
</evidence>
<evidence type="ECO:0000256" key="3">
    <source>
        <dbReference type="ARBA" id="ARBA00022989"/>
    </source>
</evidence>
<dbReference type="AlphaFoldDB" id="A0A8H5TWZ3"/>
<feature type="region of interest" description="Disordered" evidence="5">
    <location>
        <begin position="136"/>
        <end position="167"/>
    </location>
</feature>
<organism evidence="8 9">
    <name type="scientific">Fusarium heterosporum</name>
    <dbReference type="NCBI Taxonomy" id="42747"/>
    <lineage>
        <taxon>Eukaryota</taxon>
        <taxon>Fungi</taxon>
        <taxon>Dikarya</taxon>
        <taxon>Ascomycota</taxon>
        <taxon>Pezizomycotina</taxon>
        <taxon>Sordariomycetes</taxon>
        <taxon>Hypocreomycetidae</taxon>
        <taxon>Hypocreales</taxon>
        <taxon>Nectriaceae</taxon>
        <taxon>Fusarium</taxon>
        <taxon>Fusarium heterosporum species complex</taxon>
    </lineage>
</organism>
<feature type="signal peptide" evidence="7">
    <location>
        <begin position="1"/>
        <end position="20"/>
    </location>
</feature>
<dbReference type="PANTHER" id="PTHR15549">
    <property type="entry name" value="PAIRED IMMUNOGLOBULIN-LIKE TYPE 2 RECEPTOR"/>
    <property type="match status" value="1"/>
</dbReference>
<dbReference type="GO" id="GO:0016020">
    <property type="term" value="C:membrane"/>
    <property type="evidence" value="ECO:0007669"/>
    <property type="project" value="UniProtKB-SubCell"/>
</dbReference>
<name>A0A8H5TWZ3_FUSHE</name>
<dbReference type="PANTHER" id="PTHR15549:SF26">
    <property type="entry name" value="AXIAL BUDDING PATTERN PROTEIN 2-RELATED"/>
    <property type="match status" value="1"/>
</dbReference>
<feature type="compositionally biased region" description="Basic and acidic residues" evidence="5">
    <location>
        <begin position="244"/>
        <end position="257"/>
    </location>
</feature>
<evidence type="ECO:0000313" key="9">
    <source>
        <dbReference type="Proteomes" id="UP000567885"/>
    </source>
</evidence>
<evidence type="ECO:0000256" key="1">
    <source>
        <dbReference type="ARBA" id="ARBA00004167"/>
    </source>
</evidence>
<keyword evidence="4 6" id="KW-0472">Membrane</keyword>
<comment type="caution">
    <text evidence="8">The sequence shown here is derived from an EMBL/GenBank/DDBJ whole genome shotgun (WGS) entry which is preliminary data.</text>
</comment>
<gene>
    <name evidence="8" type="ORF">FHETE_1925</name>
</gene>
<keyword evidence="7" id="KW-0732">Signal</keyword>
<feature type="chain" id="PRO_5034068561" evidence="7">
    <location>
        <begin position="21"/>
        <end position="257"/>
    </location>
</feature>
<evidence type="ECO:0000256" key="5">
    <source>
        <dbReference type="SAM" id="MobiDB-lite"/>
    </source>
</evidence>
<comment type="subcellular location">
    <subcellularLocation>
        <location evidence="1">Membrane</location>
        <topology evidence="1">Single-pass membrane protein</topology>
    </subcellularLocation>
</comment>
<evidence type="ECO:0000256" key="4">
    <source>
        <dbReference type="ARBA" id="ARBA00023136"/>
    </source>
</evidence>
<dbReference type="Proteomes" id="UP000567885">
    <property type="component" value="Unassembled WGS sequence"/>
</dbReference>